<keyword evidence="3" id="KW-1185">Reference proteome</keyword>
<reference evidence="3" key="1">
    <citation type="submission" date="2017-02" db="EMBL/GenBank/DDBJ databases">
        <title>Comparative genomics and description of representatives of a novel lineage of planctomycetes thriving in anoxic sediments.</title>
        <authorList>
            <person name="Spring S."/>
            <person name="Bunk B."/>
            <person name="Sproer C."/>
        </authorList>
    </citation>
    <scope>NUCLEOTIDE SEQUENCE [LARGE SCALE GENOMIC DNA]</scope>
    <source>
        <strain evidence="3">ST-NAGAB-D1</strain>
    </source>
</reference>
<proteinExistence type="predicted"/>
<feature type="domain" description="YgjP-like metallopeptidase" evidence="1">
    <location>
        <begin position="86"/>
        <end position="193"/>
    </location>
</feature>
<dbReference type="InterPro" id="IPR053136">
    <property type="entry name" value="UTP_pyrophosphatase-like"/>
</dbReference>
<accession>A0A1U9NN01</accession>
<organism evidence="2 3">
    <name type="scientific">Anaerohalosphaera lusitana</name>
    <dbReference type="NCBI Taxonomy" id="1936003"/>
    <lineage>
        <taxon>Bacteria</taxon>
        <taxon>Pseudomonadati</taxon>
        <taxon>Planctomycetota</taxon>
        <taxon>Phycisphaerae</taxon>
        <taxon>Sedimentisphaerales</taxon>
        <taxon>Anaerohalosphaeraceae</taxon>
        <taxon>Anaerohalosphaera</taxon>
    </lineage>
</organism>
<name>A0A1U9NN01_9BACT</name>
<gene>
    <name evidence="2" type="ORF">STSP2_02480</name>
</gene>
<evidence type="ECO:0000313" key="3">
    <source>
        <dbReference type="Proteomes" id="UP000189674"/>
    </source>
</evidence>
<dbReference type="EMBL" id="CP019791">
    <property type="protein sequence ID" value="AQT69291.1"/>
    <property type="molecule type" value="Genomic_DNA"/>
</dbReference>
<evidence type="ECO:0000313" key="2">
    <source>
        <dbReference type="EMBL" id="AQT69291.1"/>
    </source>
</evidence>
<dbReference type="InterPro" id="IPR002725">
    <property type="entry name" value="YgjP-like_metallopeptidase"/>
</dbReference>
<dbReference type="Gene3D" id="3.30.2010.10">
    <property type="entry name" value="Metalloproteases ('zincins'), catalytic domain"/>
    <property type="match status" value="1"/>
</dbReference>
<dbReference type="STRING" id="1936003.STSP2_02480"/>
<sequence>MWFQVGFLFMAKNPERRIEYEGLGEVLFAKHRRARRLSISVRPFKGVRVTVPWRVSFAAAVRFFEEHRSWAAKSCAKMARVEAEQRAAVAELPVIDRAEARRVLVGRLAKLAGMYRFSYNRVFVRNQKTRWGSCSGKNNINLNVNLVRLRQELIDYVLLHELVHTRVKNHSARFWRELDKYVGDAKYLDRCLRDEGIPRVD</sequence>
<dbReference type="KEGG" id="alus:STSP2_02480"/>
<dbReference type="Pfam" id="PF01863">
    <property type="entry name" value="YgjP-like"/>
    <property type="match status" value="1"/>
</dbReference>
<dbReference type="Proteomes" id="UP000189674">
    <property type="component" value="Chromosome"/>
</dbReference>
<dbReference type="PANTHER" id="PTHR30399:SF1">
    <property type="entry name" value="UTP PYROPHOSPHATASE"/>
    <property type="match status" value="1"/>
</dbReference>
<evidence type="ECO:0000259" key="1">
    <source>
        <dbReference type="Pfam" id="PF01863"/>
    </source>
</evidence>
<dbReference type="AlphaFoldDB" id="A0A1U9NN01"/>
<dbReference type="CDD" id="cd07344">
    <property type="entry name" value="M48_yhfN_like"/>
    <property type="match status" value="1"/>
</dbReference>
<protein>
    <recommendedName>
        <fullName evidence="1">YgjP-like metallopeptidase domain-containing protein</fullName>
    </recommendedName>
</protein>
<dbReference type="PANTHER" id="PTHR30399">
    <property type="entry name" value="UNCHARACTERIZED PROTEIN YGJP"/>
    <property type="match status" value="1"/>
</dbReference>